<feature type="transmembrane region" description="Helical" evidence="1">
    <location>
        <begin position="12"/>
        <end position="30"/>
    </location>
</feature>
<name>A0A7S1DZ55_9STRA</name>
<protein>
    <submittedName>
        <fullName evidence="2">Uncharacterized protein</fullName>
    </submittedName>
</protein>
<dbReference type="EMBL" id="HBFY01000091">
    <property type="protein sequence ID" value="CAD8959385.1"/>
    <property type="molecule type" value="Transcribed_RNA"/>
</dbReference>
<evidence type="ECO:0000313" key="2">
    <source>
        <dbReference type="EMBL" id="CAD8959385.1"/>
    </source>
</evidence>
<organism evidence="2">
    <name type="scientific">Thalassionema nitzschioides</name>
    <dbReference type="NCBI Taxonomy" id="33649"/>
    <lineage>
        <taxon>Eukaryota</taxon>
        <taxon>Sar</taxon>
        <taxon>Stramenopiles</taxon>
        <taxon>Ochrophyta</taxon>
        <taxon>Bacillariophyta</taxon>
        <taxon>Fragilariophyceae</taxon>
        <taxon>Fragilariophycidae</taxon>
        <taxon>Thalassionemales</taxon>
        <taxon>Thalassionemataceae</taxon>
        <taxon>Thalassionema</taxon>
    </lineage>
</organism>
<keyword evidence="1" id="KW-1133">Transmembrane helix</keyword>
<reference evidence="2" key="1">
    <citation type="submission" date="2021-01" db="EMBL/GenBank/DDBJ databases">
        <authorList>
            <person name="Corre E."/>
            <person name="Pelletier E."/>
            <person name="Niang G."/>
            <person name="Scheremetjew M."/>
            <person name="Finn R."/>
            <person name="Kale V."/>
            <person name="Holt S."/>
            <person name="Cochrane G."/>
            <person name="Meng A."/>
            <person name="Brown T."/>
            <person name="Cohen L."/>
        </authorList>
    </citation>
    <scope>NUCLEOTIDE SEQUENCE</scope>
</reference>
<proteinExistence type="predicted"/>
<keyword evidence="1" id="KW-0472">Membrane</keyword>
<keyword evidence="1" id="KW-0812">Transmembrane</keyword>
<dbReference type="AlphaFoldDB" id="A0A7S1DZ55"/>
<evidence type="ECO:0000256" key="1">
    <source>
        <dbReference type="SAM" id="Phobius"/>
    </source>
</evidence>
<sequence>MCSDIGQASHCCVFYSAVGALFTLWVGVMLHTQPFYIAGIEDVDVAKSSAFGAFFAFVAVFLLSIVGIFYDNNYKKEPIADDEAAEGYQLSRGDVPTYGTSN</sequence>
<feature type="transmembrane region" description="Helical" evidence="1">
    <location>
        <begin position="50"/>
        <end position="70"/>
    </location>
</feature>
<gene>
    <name evidence="2" type="ORF">TNIT0693_LOCUS44</name>
</gene>
<accession>A0A7S1DZ55</accession>